<organism evidence="2 3">
    <name type="scientific">Callosobruchus maculatus</name>
    <name type="common">Southern cowpea weevil</name>
    <name type="synonym">Pulse bruchid</name>
    <dbReference type="NCBI Taxonomy" id="64391"/>
    <lineage>
        <taxon>Eukaryota</taxon>
        <taxon>Metazoa</taxon>
        <taxon>Ecdysozoa</taxon>
        <taxon>Arthropoda</taxon>
        <taxon>Hexapoda</taxon>
        <taxon>Insecta</taxon>
        <taxon>Pterygota</taxon>
        <taxon>Neoptera</taxon>
        <taxon>Endopterygota</taxon>
        <taxon>Coleoptera</taxon>
        <taxon>Polyphaga</taxon>
        <taxon>Cucujiformia</taxon>
        <taxon>Chrysomeloidea</taxon>
        <taxon>Chrysomelidae</taxon>
        <taxon>Bruchinae</taxon>
        <taxon>Bruchini</taxon>
        <taxon>Callosobruchus</taxon>
    </lineage>
</organism>
<name>A0A653BNY3_CALMS</name>
<feature type="domain" description="HAT C-terminal dimerisation" evidence="1">
    <location>
        <begin position="77"/>
        <end position="124"/>
    </location>
</feature>
<feature type="non-terminal residue" evidence="2">
    <location>
        <position position="128"/>
    </location>
</feature>
<dbReference type="SUPFAM" id="SSF53098">
    <property type="entry name" value="Ribonuclease H-like"/>
    <property type="match status" value="1"/>
</dbReference>
<dbReference type="InterPro" id="IPR012337">
    <property type="entry name" value="RNaseH-like_sf"/>
</dbReference>
<dbReference type="GO" id="GO:0046983">
    <property type="term" value="F:protein dimerization activity"/>
    <property type="evidence" value="ECO:0007669"/>
    <property type="project" value="InterPro"/>
</dbReference>
<dbReference type="AlphaFoldDB" id="A0A653BNY3"/>
<keyword evidence="3" id="KW-1185">Reference proteome</keyword>
<accession>A0A653BNY3</accession>
<gene>
    <name evidence="2" type="ORF">CALMAC_LOCUS2229</name>
</gene>
<evidence type="ECO:0000313" key="3">
    <source>
        <dbReference type="Proteomes" id="UP000410492"/>
    </source>
</evidence>
<dbReference type="InterPro" id="IPR008906">
    <property type="entry name" value="HATC_C_dom"/>
</dbReference>
<dbReference type="Proteomes" id="UP000410492">
    <property type="component" value="Unassembled WGS sequence"/>
</dbReference>
<reference evidence="2 3" key="1">
    <citation type="submission" date="2019-01" db="EMBL/GenBank/DDBJ databases">
        <authorList>
            <person name="Sayadi A."/>
        </authorList>
    </citation>
    <scope>NUCLEOTIDE SEQUENCE [LARGE SCALE GENOMIC DNA]</scope>
</reference>
<dbReference type="Pfam" id="PF05699">
    <property type="entry name" value="Dimer_Tnp_hAT"/>
    <property type="match status" value="1"/>
</dbReference>
<proteinExistence type="predicted"/>
<feature type="non-terminal residue" evidence="2">
    <location>
        <position position="1"/>
    </location>
</feature>
<dbReference type="OrthoDB" id="6764668at2759"/>
<evidence type="ECO:0000313" key="2">
    <source>
        <dbReference type="EMBL" id="VEN36716.1"/>
    </source>
</evidence>
<sequence length="128" mass="15018">SEILDVIILNITHRFSEISKLKFLNLLDATQFTTFEKVFPQEILSILLKSYGHFFDPDRLKSELSVIYVDPDMKHRSVFNLHKYIMSHQLHAVFPELTKLLRLILTIPTTSCSTERSFSCLKRIKTYL</sequence>
<dbReference type="EMBL" id="CAACVG010002643">
    <property type="protein sequence ID" value="VEN36716.1"/>
    <property type="molecule type" value="Genomic_DNA"/>
</dbReference>
<evidence type="ECO:0000259" key="1">
    <source>
        <dbReference type="Pfam" id="PF05699"/>
    </source>
</evidence>
<protein>
    <recommendedName>
        <fullName evidence="1">HAT C-terminal dimerisation domain-containing protein</fullName>
    </recommendedName>
</protein>